<reference evidence="1" key="1">
    <citation type="submission" date="2021-03" db="EMBL/GenBank/DDBJ databases">
        <title>Draft genome sequence of rust myrtle Austropuccinia psidii MF-1, a brazilian biotype.</title>
        <authorList>
            <person name="Quecine M.C."/>
            <person name="Pachon D.M.R."/>
            <person name="Bonatelli M.L."/>
            <person name="Correr F.H."/>
            <person name="Franceschini L.M."/>
            <person name="Leite T.F."/>
            <person name="Margarido G.R.A."/>
            <person name="Almeida C.A."/>
            <person name="Ferrarezi J.A."/>
            <person name="Labate C.A."/>
        </authorList>
    </citation>
    <scope>NUCLEOTIDE SEQUENCE</scope>
    <source>
        <strain evidence="1">MF-1</strain>
    </source>
</reference>
<protein>
    <submittedName>
        <fullName evidence="1">Uncharacterized protein</fullName>
    </submittedName>
</protein>
<comment type="caution">
    <text evidence="1">The sequence shown here is derived from an EMBL/GenBank/DDBJ whole genome shotgun (WGS) entry which is preliminary data.</text>
</comment>
<proteinExistence type="predicted"/>
<dbReference type="Proteomes" id="UP000765509">
    <property type="component" value="Unassembled WGS sequence"/>
</dbReference>
<dbReference type="EMBL" id="AVOT02007538">
    <property type="protein sequence ID" value="MBW0484130.1"/>
    <property type="molecule type" value="Genomic_DNA"/>
</dbReference>
<evidence type="ECO:0000313" key="2">
    <source>
        <dbReference type="Proteomes" id="UP000765509"/>
    </source>
</evidence>
<organism evidence="1 2">
    <name type="scientific">Austropuccinia psidii MF-1</name>
    <dbReference type="NCBI Taxonomy" id="1389203"/>
    <lineage>
        <taxon>Eukaryota</taxon>
        <taxon>Fungi</taxon>
        <taxon>Dikarya</taxon>
        <taxon>Basidiomycota</taxon>
        <taxon>Pucciniomycotina</taxon>
        <taxon>Pucciniomycetes</taxon>
        <taxon>Pucciniales</taxon>
        <taxon>Sphaerophragmiaceae</taxon>
        <taxon>Austropuccinia</taxon>
    </lineage>
</organism>
<evidence type="ECO:0000313" key="1">
    <source>
        <dbReference type="EMBL" id="MBW0484130.1"/>
    </source>
</evidence>
<name>A0A9Q3CJD0_9BASI</name>
<accession>A0A9Q3CJD0</accession>
<gene>
    <name evidence="1" type="ORF">O181_023845</name>
</gene>
<dbReference type="AlphaFoldDB" id="A0A9Q3CJD0"/>
<sequence length="117" mass="12596">MRTQPTDHSCHPIKRKQEAKLNLCQAGHFECIAKGRRHQSPLVYRLDPPSPADTSPRLCFPHARYNGLPSGSMCLPPDTLSTFLACIVSTAAAQGIGVQIFPAPGPCPVSPTAFCRG</sequence>
<keyword evidence="2" id="KW-1185">Reference proteome</keyword>